<dbReference type="KEGG" id="pasa:BAOM_1396"/>
<dbReference type="EMBL" id="CP026095">
    <property type="protein sequence ID" value="AZV42006.1"/>
    <property type="molecule type" value="Genomic_DNA"/>
</dbReference>
<evidence type="ECO:0000256" key="1">
    <source>
        <dbReference type="ARBA" id="ARBA00004370"/>
    </source>
</evidence>
<accession>A0A3Q9RKZ1</accession>
<evidence type="ECO:0000256" key="6">
    <source>
        <dbReference type="SAM" id="Phobius"/>
    </source>
</evidence>
<evidence type="ECO:0000256" key="3">
    <source>
        <dbReference type="ARBA" id="ARBA00022989"/>
    </source>
</evidence>
<feature type="region of interest" description="Disordered" evidence="5">
    <location>
        <begin position="121"/>
        <end position="155"/>
    </location>
</feature>
<dbReference type="AlphaFoldDB" id="A0A3Q9RKZ1"/>
<keyword evidence="2 6" id="KW-0812">Transmembrane</keyword>
<protein>
    <submittedName>
        <fullName evidence="7">Uncharacterized protein</fullName>
    </submittedName>
</protein>
<reference evidence="7 8" key="1">
    <citation type="submission" date="2018-01" db="EMBL/GenBank/DDBJ databases">
        <title>Bacillus asahii Genome sequencing and assembly.</title>
        <authorList>
            <person name="Jiang H."/>
            <person name="Feng Y."/>
            <person name="Zhao F."/>
            <person name="Lin X."/>
        </authorList>
    </citation>
    <scope>NUCLEOTIDE SEQUENCE [LARGE SCALE GENOMIC DNA]</scope>
    <source>
        <strain evidence="7 8">OM18</strain>
    </source>
</reference>
<keyword evidence="3 6" id="KW-1133">Transmembrane helix</keyword>
<dbReference type="InterPro" id="IPR019133">
    <property type="entry name" value="MIC60"/>
</dbReference>
<evidence type="ECO:0000256" key="2">
    <source>
        <dbReference type="ARBA" id="ARBA00022692"/>
    </source>
</evidence>
<gene>
    <name evidence="7" type="ORF">BAOM_1396</name>
</gene>
<feature type="transmembrane region" description="Helical" evidence="6">
    <location>
        <begin position="59"/>
        <end position="83"/>
    </location>
</feature>
<organism evidence="7 8">
    <name type="scientific">Peribacillus asahii</name>
    <dbReference type="NCBI Taxonomy" id="228899"/>
    <lineage>
        <taxon>Bacteria</taxon>
        <taxon>Bacillati</taxon>
        <taxon>Bacillota</taxon>
        <taxon>Bacilli</taxon>
        <taxon>Bacillales</taxon>
        <taxon>Bacillaceae</taxon>
        <taxon>Peribacillus</taxon>
    </lineage>
</organism>
<dbReference type="PANTHER" id="PTHR21515">
    <property type="entry name" value="MAJOR SPERM PROTEIN"/>
    <property type="match status" value="1"/>
</dbReference>
<dbReference type="RefSeq" id="WP_127759579.1">
    <property type="nucleotide sequence ID" value="NZ_CP026095.1"/>
</dbReference>
<dbReference type="OrthoDB" id="9808167at2"/>
<feature type="transmembrane region" description="Helical" evidence="6">
    <location>
        <begin position="6"/>
        <end position="27"/>
    </location>
</feature>
<evidence type="ECO:0000313" key="8">
    <source>
        <dbReference type="Proteomes" id="UP000283095"/>
    </source>
</evidence>
<sequence length="393" mass="43402">MSFWDGISILAFLITLVLLIIGIVFLFMKNGKANKIFKLLGIVFAVAIGSLILSGDNGFWYSTFILAFLATVILLIVGIVYLFMKNGKAKKVFKTSGIVFAVTIVSFILTIAFADNTATQTASNTTQKEEPNQDVKAEEAKKEAEAKKAEEAKKEAEAKKAEEAKKEAEAKKKAEEAKKEAEAKKAEEAKKEAEAKKKAEEAKKEAEAKKKAEEAKKEAEAKKKAEEAEKISEVTEKNQTIFDNDWETFKSNWYNSMNSVDGNISVIRDLEEEQSGFNIRHDGQLRKSLFISANTDENTDKIVYAVVIGAIVENNTDINGLVLLASTNLIKITDPSLTLEKRKQIALEYLGLGDGVILYEKSLSYSHNGITYLAEYEHGEGSVGTLLVSVEKE</sequence>
<proteinExistence type="predicted"/>
<evidence type="ECO:0000256" key="4">
    <source>
        <dbReference type="ARBA" id="ARBA00023136"/>
    </source>
</evidence>
<dbReference type="Proteomes" id="UP000283095">
    <property type="component" value="Chromosome"/>
</dbReference>
<evidence type="ECO:0000313" key="7">
    <source>
        <dbReference type="EMBL" id="AZV42006.1"/>
    </source>
</evidence>
<feature type="transmembrane region" description="Helical" evidence="6">
    <location>
        <begin position="95"/>
        <end position="114"/>
    </location>
</feature>
<feature type="transmembrane region" description="Helical" evidence="6">
    <location>
        <begin position="36"/>
        <end position="53"/>
    </location>
</feature>
<evidence type="ECO:0000256" key="5">
    <source>
        <dbReference type="SAM" id="MobiDB-lite"/>
    </source>
</evidence>
<keyword evidence="4 6" id="KW-0472">Membrane</keyword>
<dbReference type="Pfam" id="PF09731">
    <property type="entry name" value="Mitofilin"/>
    <property type="match status" value="1"/>
</dbReference>
<feature type="compositionally biased region" description="Basic and acidic residues" evidence="5">
    <location>
        <begin position="127"/>
        <end position="155"/>
    </location>
</feature>
<dbReference type="GO" id="GO:0016020">
    <property type="term" value="C:membrane"/>
    <property type="evidence" value="ECO:0007669"/>
    <property type="project" value="UniProtKB-SubCell"/>
</dbReference>
<name>A0A3Q9RKZ1_9BACI</name>
<comment type="subcellular location">
    <subcellularLocation>
        <location evidence="1">Membrane</location>
    </subcellularLocation>
</comment>